<proteinExistence type="predicted"/>
<sequence>MICVQLFWLGCLCKSSIFLGHTFFAQSITKLDDLASWKALMETKSTFGMILWHSLIAYKHWDPRESNIRIGDCVHECCGRHFSTLYSQLKFVFDRGKTWIIQIKVRYQKLDTSHTTGPSQLSKPMLIPGLMIDIRTFQQKNCKWSIENDIWSTSMLVQLLLSFSIRDSGLSRFKQWSLGDKDFILNYYCTNMVLMQIVTRAVLLVIKFLEMKKGYANSNALMYAATILKSSTMVITWDPGKFNTFMTGVAYQCCLRNFLSIYGLLNLVFDRGKNWLKSILVLLMLVYDRGKFWSSSIWVQVMTDLIVFHGLIPMCFSSELKGRLAARRVIGIMSNLEDKVVLKGWVLIETKYE</sequence>
<accession>A0ACB0LA29</accession>
<reference evidence="1" key="1">
    <citation type="submission" date="2023-10" db="EMBL/GenBank/DDBJ databases">
        <authorList>
            <person name="Rodriguez Cubillos JULIANA M."/>
            <person name="De Vega J."/>
        </authorList>
    </citation>
    <scope>NUCLEOTIDE SEQUENCE</scope>
</reference>
<organism evidence="1 2">
    <name type="scientific">Trifolium pratense</name>
    <name type="common">Red clover</name>
    <dbReference type="NCBI Taxonomy" id="57577"/>
    <lineage>
        <taxon>Eukaryota</taxon>
        <taxon>Viridiplantae</taxon>
        <taxon>Streptophyta</taxon>
        <taxon>Embryophyta</taxon>
        <taxon>Tracheophyta</taxon>
        <taxon>Spermatophyta</taxon>
        <taxon>Magnoliopsida</taxon>
        <taxon>eudicotyledons</taxon>
        <taxon>Gunneridae</taxon>
        <taxon>Pentapetalae</taxon>
        <taxon>rosids</taxon>
        <taxon>fabids</taxon>
        <taxon>Fabales</taxon>
        <taxon>Fabaceae</taxon>
        <taxon>Papilionoideae</taxon>
        <taxon>50 kb inversion clade</taxon>
        <taxon>NPAAA clade</taxon>
        <taxon>Hologalegina</taxon>
        <taxon>IRL clade</taxon>
        <taxon>Trifolieae</taxon>
        <taxon>Trifolium</taxon>
    </lineage>
</organism>
<name>A0ACB0LA29_TRIPR</name>
<comment type="caution">
    <text evidence="1">The sequence shown here is derived from an EMBL/GenBank/DDBJ whole genome shotgun (WGS) entry which is preliminary data.</text>
</comment>
<protein>
    <submittedName>
        <fullName evidence="1">Uncharacterized protein</fullName>
    </submittedName>
</protein>
<gene>
    <name evidence="1" type="ORF">MILVUS5_LOCUS30281</name>
</gene>
<dbReference type="EMBL" id="CASHSV030000513">
    <property type="protein sequence ID" value="CAJ2665274.1"/>
    <property type="molecule type" value="Genomic_DNA"/>
</dbReference>
<evidence type="ECO:0000313" key="1">
    <source>
        <dbReference type="EMBL" id="CAJ2665274.1"/>
    </source>
</evidence>
<evidence type="ECO:0000313" key="2">
    <source>
        <dbReference type="Proteomes" id="UP001177021"/>
    </source>
</evidence>
<keyword evidence="2" id="KW-1185">Reference proteome</keyword>
<dbReference type="Proteomes" id="UP001177021">
    <property type="component" value="Unassembled WGS sequence"/>
</dbReference>